<dbReference type="Gene3D" id="1.10.3720.10">
    <property type="entry name" value="MetI-like"/>
    <property type="match status" value="1"/>
</dbReference>
<dbReference type="InterPro" id="IPR000515">
    <property type="entry name" value="MetI-like"/>
</dbReference>
<organism evidence="9 10">
    <name type="scientific">Antiquaquibacter soli</name>
    <dbReference type="NCBI Taxonomy" id="3064523"/>
    <lineage>
        <taxon>Bacteria</taxon>
        <taxon>Bacillati</taxon>
        <taxon>Actinomycetota</taxon>
        <taxon>Actinomycetes</taxon>
        <taxon>Micrococcales</taxon>
        <taxon>Microbacteriaceae</taxon>
        <taxon>Antiquaquibacter</taxon>
    </lineage>
</organism>
<feature type="transmembrane region" description="Helical" evidence="7">
    <location>
        <begin position="169"/>
        <end position="190"/>
    </location>
</feature>
<dbReference type="PROSITE" id="PS50928">
    <property type="entry name" value="ABC_TM1"/>
    <property type="match status" value="1"/>
</dbReference>
<evidence type="ECO:0000313" key="9">
    <source>
        <dbReference type="EMBL" id="MDO7882301.1"/>
    </source>
</evidence>
<evidence type="ECO:0000256" key="6">
    <source>
        <dbReference type="ARBA" id="ARBA00023136"/>
    </source>
</evidence>
<reference evidence="9 10" key="1">
    <citation type="submission" date="2023-07" db="EMBL/GenBank/DDBJ databases">
        <title>Protaetiibacter sp. nov WY-16 isolated from soil.</title>
        <authorList>
            <person name="Liu B."/>
            <person name="Wan Y."/>
        </authorList>
    </citation>
    <scope>NUCLEOTIDE SEQUENCE [LARGE SCALE GENOMIC DNA]</scope>
    <source>
        <strain evidence="9 10">WY-16</strain>
    </source>
</reference>
<keyword evidence="4 7" id="KW-0812">Transmembrane</keyword>
<feature type="transmembrane region" description="Helical" evidence="7">
    <location>
        <begin position="132"/>
        <end position="157"/>
    </location>
</feature>
<keyword evidence="2 7" id="KW-0813">Transport</keyword>
<dbReference type="InterPro" id="IPR045621">
    <property type="entry name" value="BPD_transp_1_N"/>
</dbReference>
<dbReference type="PANTHER" id="PTHR43163:SF7">
    <property type="entry name" value="DIPEPTIDE-TRANSPORT INTEGRAL MEMBRANE PROTEIN ABC TRANSPORTER DPPB-RELATED"/>
    <property type="match status" value="1"/>
</dbReference>
<name>A0ABT9BMP3_9MICO</name>
<dbReference type="RefSeq" id="WP_305002680.1">
    <property type="nucleotide sequence ID" value="NZ_JAUQUB010000001.1"/>
</dbReference>
<dbReference type="CDD" id="cd06261">
    <property type="entry name" value="TM_PBP2"/>
    <property type="match status" value="1"/>
</dbReference>
<keyword evidence="6 7" id="KW-0472">Membrane</keyword>
<evidence type="ECO:0000313" key="10">
    <source>
        <dbReference type="Proteomes" id="UP001241072"/>
    </source>
</evidence>
<comment type="similarity">
    <text evidence="7">Belongs to the binding-protein-dependent transport system permease family.</text>
</comment>
<dbReference type="Pfam" id="PF00528">
    <property type="entry name" value="BPD_transp_1"/>
    <property type="match status" value="1"/>
</dbReference>
<evidence type="ECO:0000256" key="7">
    <source>
        <dbReference type="RuleBase" id="RU363032"/>
    </source>
</evidence>
<evidence type="ECO:0000256" key="5">
    <source>
        <dbReference type="ARBA" id="ARBA00022989"/>
    </source>
</evidence>
<dbReference type="SUPFAM" id="SSF161098">
    <property type="entry name" value="MetI-like"/>
    <property type="match status" value="1"/>
</dbReference>
<dbReference type="EMBL" id="JAUQUB010000001">
    <property type="protein sequence ID" value="MDO7882301.1"/>
    <property type="molecule type" value="Genomic_DNA"/>
</dbReference>
<dbReference type="Pfam" id="PF19300">
    <property type="entry name" value="BPD_transp_1_N"/>
    <property type="match status" value="1"/>
</dbReference>
<evidence type="ECO:0000256" key="3">
    <source>
        <dbReference type="ARBA" id="ARBA00022475"/>
    </source>
</evidence>
<feature type="transmembrane region" description="Helical" evidence="7">
    <location>
        <begin position="234"/>
        <end position="255"/>
    </location>
</feature>
<evidence type="ECO:0000256" key="4">
    <source>
        <dbReference type="ARBA" id="ARBA00022692"/>
    </source>
</evidence>
<feature type="domain" description="ABC transmembrane type-1" evidence="8">
    <location>
        <begin position="95"/>
        <end position="298"/>
    </location>
</feature>
<comment type="subcellular location">
    <subcellularLocation>
        <location evidence="1 7">Cell membrane</location>
        <topology evidence="1 7">Multi-pass membrane protein</topology>
    </subcellularLocation>
</comment>
<evidence type="ECO:0000256" key="1">
    <source>
        <dbReference type="ARBA" id="ARBA00004651"/>
    </source>
</evidence>
<evidence type="ECO:0000259" key="8">
    <source>
        <dbReference type="PROSITE" id="PS50928"/>
    </source>
</evidence>
<proteinExistence type="inferred from homology"/>
<feature type="transmembrane region" description="Helical" evidence="7">
    <location>
        <begin position="12"/>
        <end position="30"/>
    </location>
</feature>
<dbReference type="InterPro" id="IPR035906">
    <property type="entry name" value="MetI-like_sf"/>
</dbReference>
<feature type="transmembrane region" description="Helical" evidence="7">
    <location>
        <begin position="275"/>
        <end position="297"/>
    </location>
</feature>
<accession>A0ABT9BMP3</accession>
<evidence type="ECO:0000256" key="2">
    <source>
        <dbReference type="ARBA" id="ARBA00022448"/>
    </source>
</evidence>
<sequence length="308" mass="32795">MAKVIGGRVLELVIVFFGVTFVIYAMVFALPGDPIRALAGERPIAESTIATLRAAYHLDDPLLVQYFRYLGGLFTGDFGTDFSGRPVGAQILRAWPVTLVLALSAWAIEIVVGLGLGLVAALKRNTWIDRTILVTTILATAIPVFVVGVSAQLLFGVRWGILPVAGDKAGWPVAFILPAAVIALYGLAVVSRLMRSSVIDNLGMDYVRTARAKGLSRRRVVGVHVLRNSAIPAVTFLATDLGYLLGGAVVVEGIFNLPGIGNLLFGAIRSHEGPTVVGISTALILVFLVTSVLVDLLHAALDPRIRHD</sequence>
<keyword evidence="3" id="KW-1003">Cell membrane</keyword>
<keyword evidence="5 7" id="KW-1133">Transmembrane helix</keyword>
<keyword evidence="10" id="KW-1185">Reference proteome</keyword>
<protein>
    <submittedName>
        <fullName evidence="9">ABC transporter permease</fullName>
    </submittedName>
</protein>
<comment type="caution">
    <text evidence="9">The sequence shown here is derived from an EMBL/GenBank/DDBJ whole genome shotgun (WGS) entry which is preliminary data.</text>
</comment>
<gene>
    <name evidence="9" type="ORF">Q5716_08700</name>
</gene>
<dbReference type="PANTHER" id="PTHR43163">
    <property type="entry name" value="DIPEPTIDE TRANSPORT SYSTEM PERMEASE PROTEIN DPPB-RELATED"/>
    <property type="match status" value="1"/>
</dbReference>
<feature type="transmembrane region" description="Helical" evidence="7">
    <location>
        <begin position="94"/>
        <end position="120"/>
    </location>
</feature>
<dbReference type="Proteomes" id="UP001241072">
    <property type="component" value="Unassembled WGS sequence"/>
</dbReference>